<evidence type="ECO:0000313" key="2">
    <source>
        <dbReference type="Proteomes" id="UP001187192"/>
    </source>
</evidence>
<gene>
    <name evidence="1" type="ORF">TIFTF001_014963</name>
</gene>
<comment type="caution">
    <text evidence="1">The sequence shown here is derived from an EMBL/GenBank/DDBJ whole genome shotgun (WGS) entry which is preliminary data.</text>
</comment>
<dbReference type="AlphaFoldDB" id="A0AA88A0D9"/>
<keyword evidence="2" id="KW-1185">Reference proteome</keyword>
<reference evidence="1" key="1">
    <citation type="submission" date="2023-07" db="EMBL/GenBank/DDBJ databases">
        <title>draft genome sequence of fig (Ficus carica).</title>
        <authorList>
            <person name="Takahashi T."/>
            <person name="Nishimura K."/>
        </authorList>
    </citation>
    <scope>NUCLEOTIDE SEQUENCE</scope>
</reference>
<sequence>MTVVVVVLDDLDHDLFSLWCGVSERKAEEEDDDDERDASERVWIGGQNVKVFGGRILGGVIGVAIFGKFDLAEN</sequence>
<protein>
    <submittedName>
        <fullName evidence="1">Uncharacterized protein</fullName>
    </submittedName>
</protein>
<name>A0AA88A0D9_FICCA</name>
<dbReference type="EMBL" id="BTGU01000021">
    <property type="protein sequence ID" value="GMN45768.1"/>
    <property type="molecule type" value="Genomic_DNA"/>
</dbReference>
<evidence type="ECO:0000313" key="1">
    <source>
        <dbReference type="EMBL" id="GMN45768.1"/>
    </source>
</evidence>
<proteinExistence type="predicted"/>
<accession>A0AA88A0D9</accession>
<organism evidence="1 2">
    <name type="scientific">Ficus carica</name>
    <name type="common">Common fig</name>
    <dbReference type="NCBI Taxonomy" id="3494"/>
    <lineage>
        <taxon>Eukaryota</taxon>
        <taxon>Viridiplantae</taxon>
        <taxon>Streptophyta</taxon>
        <taxon>Embryophyta</taxon>
        <taxon>Tracheophyta</taxon>
        <taxon>Spermatophyta</taxon>
        <taxon>Magnoliopsida</taxon>
        <taxon>eudicotyledons</taxon>
        <taxon>Gunneridae</taxon>
        <taxon>Pentapetalae</taxon>
        <taxon>rosids</taxon>
        <taxon>fabids</taxon>
        <taxon>Rosales</taxon>
        <taxon>Moraceae</taxon>
        <taxon>Ficeae</taxon>
        <taxon>Ficus</taxon>
    </lineage>
</organism>
<dbReference type="Proteomes" id="UP001187192">
    <property type="component" value="Unassembled WGS sequence"/>
</dbReference>